<dbReference type="SMART" id="SM00530">
    <property type="entry name" value="HTH_XRE"/>
    <property type="match status" value="1"/>
</dbReference>
<protein>
    <submittedName>
        <fullName evidence="2">DNA-binding protein</fullName>
    </submittedName>
</protein>
<feature type="domain" description="HTH cro/C1-type" evidence="1">
    <location>
        <begin position="8"/>
        <end position="64"/>
    </location>
</feature>
<evidence type="ECO:0000313" key="3">
    <source>
        <dbReference type="Proteomes" id="UP000032534"/>
    </source>
</evidence>
<dbReference type="Proteomes" id="UP000032534">
    <property type="component" value="Unassembled WGS sequence"/>
</dbReference>
<name>A0A0D7X542_9BACL</name>
<dbReference type="CDD" id="cd00093">
    <property type="entry name" value="HTH_XRE"/>
    <property type="match status" value="1"/>
</dbReference>
<dbReference type="Gene3D" id="1.10.260.40">
    <property type="entry name" value="lambda repressor-like DNA-binding domains"/>
    <property type="match status" value="1"/>
</dbReference>
<dbReference type="Pfam" id="PF13443">
    <property type="entry name" value="HTH_26"/>
    <property type="match status" value="1"/>
</dbReference>
<dbReference type="OrthoDB" id="2186666at2"/>
<gene>
    <name evidence="2" type="ORF">QD47_07260</name>
</gene>
<comment type="caution">
    <text evidence="2">The sequence shown here is derived from an EMBL/GenBank/DDBJ whole genome shotgun (WGS) entry which is preliminary data.</text>
</comment>
<keyword evidence="3" id="KW-1185">Reference proteome</keyword>
<keyword evidence="2" id="KW-0238">DNA-binding</keyword>
<dbReference type="SUPFAM" id="SSF47413">
    <property type="entry name" value="lambda repressor-like DNA-binding domains"/>
    <property type="match status" value="1"/>
</dbReference>
<organism evidence="2 3">
    <name type="scientific">Paenibacillus terrae</name>
    <dbReference type="NCBI Taxonomy" id="159743"/>
    <lineage>
        <taxon>Bacteria</taxon>
        <taxon>Bacillati</taxon>
        <taxon>Bacillota</taxon>
        <taxon>Bacilli</taxon>
        <taxon>Bacillales</taxon>
        <taxon>Paenibacillaceae</taxon>
        <taxon>Paenibacillus</taxon>
    </lineage>
</organism>
<dbReference type="InterPro" id="IPR001387">
    <property type="entry name" value="Cro/C1-type_HTH"/>
</dbReference>
<proteinExistence type="predicted"/>
<evidence type="ECO:0000259" key="1">
    <source>
        <dbReference type="PROSITE" id="PS50943"/>
    </source>
</evidence>
<sequence>MLKIKIKLKEVLKTKGITQKSLEAMTGIPQSRISTLCSGNRQEVNLLMLEKIAHALEITDLSELIQLEKEN</sequence>
<evidence type="ECO:0000313" key="2">
    <source>
        <dbReference type="EMBL" id="KJD46349.1"/>
    </source>
</evidence>
<dbReference type="PROSITE" id="PS50943">
    <property type="entry name" value="HTH_CROC1"/>
    <property type="match status" value="1"/>
</dbReference>
<accession>A0A0D7X542</accession>
<dbReference type="GO" id="GO:0003677">
    <property type="term" value="F:DNA binding"/>
    <property type="evidence" value="ECO:0007669"/>
    <property type="project" value="UniProtKB-KW"/>
</dbReference>
<dbReference type="RefSeq" id="WP_044645493.1">
    <property type="nucleotide sequence ID" value="NZ_JTHP01000009.1"/>
</dbReference>
<dbReference type="PATRIC" id="fig|159743.3.peg.1592"/>
<dbReference type="InterPro" id="IPR010982">
    <property type="entry name" value="Lambda_DNA-bd_dom_sf"/>
</dbReference>
<reference evidence="2 3" key="1">
    <citation type="submission" date="2014-11" db="EMBL/GenBank/DDBJ databases">
        <title>Draft Genome Sequences of Paenibacillus polymyxa NRRL B-30509 and Paenibacillus terrae NRRL B-30644, Strains from a Poultry Environment that Produce Tridecaptin A and Paenicidins.</title>
        <authorList>
            <person name="van Belkum M.J."/>
            <person name="Lohans C.T."/>
            <person name="Vederas J.C."/>
        </authorList>
    </citation>
    <scope>NUCLEOTIDE SEQUENCE [LARGE SCALE GENOMIC DNA]</scope>
    <source>
        <strain evidence="2 3">NRRL B-30644</strain>
    </source>
</reference>
<dbReference type="AlphaFoldDB" id="A0A0D7X542"/>
<dbReference type="EMBL" id="JTHP01000009">
    <property type="protein sequence ID" value="KJD46349.1"/>
    <property type="molecule type" value="Genomic_DNA"/>
</dbReference>